<gene>
    <name evidence="2" type="ORF">Mth01_51230</name>
</gene>
<dbReference type="InterPro" id="IPR009898">
    <property type="entry name" value="DUF1440"/>
</dbReference>
<evidence type="ECO:0000313" key="2">
    <source>
        <dbReference type="EMBL" id="GIH72870.1"/>
    </source>
</evidence>
<dbReference type="EMBL" id="BOOG01000065">
    <property type="protein sequence ID" value="GIH72870.1"/>
    <property type="molecule type" value="Genomic_DNA"/>
</dbReference>
<keyword evidence="3" id="KW-1185">Reference proteome</keyword>
<evidence type="ECO:0000313" key="3">
    <source>
        <dbReference type="Proteomes" id="UP000610966"/>
    </source>
</evidence>
<dbReference type="Proteomes" id="UP000610966">
    <property type="component" value="Unassembled WGS sequence"/>
</dbReference>
<accession>A0A8J3RDW0</accession>
<feature type="region of interest" description="Disordered" evidence="1">
    <location>
        <begin position="148"/>
        <end position="174"/>
    </location>
</feature>
<comment type="caution">
    <text evidence="2">The sequence shown here is derived from an EMBL/GenBank/DDBJ whole genome shotgun (WGS) entry which is preliminary data.</text>
</comment>
<evidence type="ECO:0000256" key="1">
    <source>
        <dbReference type="SAM" id="MobiDB-lite"/>
    </source>
</evidence>
<evidence type="ECO:0008006" key="4">
    <source>
        <dbReference type="Google" id="ProtNLM"/>
    </source>
</evidence>
<protein>
    <recommendedName>
        <fullName evidence="4">DUF1440 domain-containing protein</fullName>
    </recommendedName>
</protein>
<sequence length="174" mass="18179">MMRNVMNGAIGGGLATAVYSAMSMAGDRAGLLGPRPPKRIAGIALPGRPRRTSGDGMLGTISHFVFGAASGALLGLLSTGQRIPVPLGTAYGLAVWYAGHQGLMPPIGTLPPASEIRMSRHVLPVASHLLWGTTLVLALNRLRPEKPTPFDKAMPSHEAPLTRHPDQKAAVLGQ</sequence>
<dbReference type="Pfam" id="PF07274">
    <property type="entry name" value="DUF1440"/>
    <property type="match status" value="1"/>
</dbReference>
<proteinExistence type="predicted"/>
<reference evidence="2" key="1">
    <citation type="submission" date="2021-01" db="EMBL/GenBank/DDBJ databases">
        <title>Whole genome shotgun sequence of Sphaerimonospora thailandensis NBRC 107569.</title>
        <authorList>
            <person name="Komaki H."/>
            <person name="Tamura T."/>
        </authorList>
    </citation>
    <scope>NUCLEOTIDE SEQUENCE</scope>
    <source>
        <strain evidence="2">NBRC 107569</strain>
    </source>
</reference>
<dbReference type="AlphaFoldDB" id="A0A8J3RDW0"/>
<organism evidence="2 3">
    <name type="scientific">Sphaerimonospora thailandensis</name>
    <dbReference type="NCBI Taxonomy" id="795644"/>
    <lineage>
        <taxon>Bacteria</taxon>
        <taxon>Bacillati</taxon>
        <taxon>Actinomycetota</taxon>
        <taxon>Actinomycetes</taxon>
        <taxon>Streptosporangiales</taxon>
        <taxon>Streptosporangiaceae</taxon>
        <taxon>Sphaerimonospora</taxon>
    </lineage>
</organism>
<name>A0A8J3RDW0_9ACTN</name>